<reference evidence="2" key="1">
    <citation type="submission" date="2023-08" db="EMBL/GenBank/DDBJ databases">
        <authorList>
            <person name="Alioto T."/>
            <person name="Alioto T."/>
            <person name="Gomez Garrido J."/>
        </authorList>
    </citation>
    <scope>NUCLEOTIDE SEQUENCE</scope>
</reference>
<organism evidence="2 3">
    <name type="scientific">Octopus vulgaris</name>
    <name type="common">Common octopus</name>
    <dbReference type="NCBI Taxonomy" id="6645"/>
    <lineage>
        <taxon>Eukaryota</taxon>
        <taxon>Metazoa</taxon>
        <taxon>Spiralia</taxon>
        <taxon>Lophotrochozoa</taxon>
        <taxon>Mollusca</taxon>
        <taxon>Cephalopoda</taxon>
        <taxon>Coleoidea</taxon>
        <taxon>Octopodiformes</taxon>
        <taxon>Octopoda</taxon>
        <taxon>Incirrata</taxon>
        <taxon>Octopodidae</taxon>
        <taxon>Octopus</taxon>
    </lineage>
</organism>
<sequence length="73" mass="8157">MEIFVGVGGNMYIDHVVNDDVSAEDKEDAGDDGKDGKEEGEEKEITCKENKMPRMQIHFFSETQVTASSDRIC</sequence>
<gene>
    <name evidence="2" type="ORF">OCTVUL_1B030957</name>
</gene>
<protein>
    <submittedName>
        <fullName evidence="2">Uncharacterized protein</fullName>
    </submittedName>
</protein>
<evidence type="ECO:0000256" key="1">
    <source>
        <dbReference type="SAM" id="MobiDB-lite"/>
    </source>
</evidence>
<evidence type="ECO:0000313" key="2">
    <source>
        <dbReference type="EMBL" id="CAI9730687.1"/>
    </source>
</evidence>
<accession>A0AA36FAR8</accession>
<dbReference type="Proteomes" id="UP001162480">
    <property type="component" value="Chromosome 11"/>
</dbReference>
<name>A0AA36FAR8_OCTVU</name>
<dbReference type="AlphaFoldDB" id="A0AA36FAR8"/>
<dbReference type="EMBL" id="OX597824">
    <property type="protein sequence ID" value="CAI9730687.1"/>
    <property type="molecule type" value="Genomic_DNA"/>
</dbReference>
<proteinExistence type="predicted"/>
<evidence type="ECO:0000313" key="3">
    <source>
        <dbReference type="Proteomes" id="UP001162480"/>
    </source>
</evidence>
<feature type="compositionally biased region" description="Acidic residues" evidence="1">
    <location>
        <begin position="21"/>
        <end position="30"/>
    </location>
</feature>
<keyword evidence="3" id="KW-1185">Reference proteome</keyword>
<feature type="region of interest" description="Disordered" evidence="1">
    <location>
        <begin position="19"/>
        <end position="45"/>
    </location>
</feature>